<feature type="domain" description="Beta-lactamase-related" evidence="2">
    <location>
        <begin position="526"/>
        <end position="744"/>
    </location>
</feature>
<evidence type="ECO:0000259" key="2">
    <source>
        <dbReference type="Pfam" id="PF00144"/>
    </source>
</evidence>
<evidence type="ECO:0000313" key="3">
    <source>
        <dbReference type="EMBL" id="CAC5405488.1"/>
    </source>
</evidence>
<keyword evidence="4" id="KW-1185">Reference proteome</keyword>
<dbReference type="PANTHER" id="PTHR46825:SF15">
    <property type="entry name" value="BETA-LACTAMASE-RELATED DOMAIN-CONTAINING PROTEIN"/>
    <property type="match status" value="1"/>
</dbReference>
<dbReference type="SUPFAM" id="SSF56601">
    <property type="entry name" value="beta-lactamase/transpeptidase-like"/>
    <property type="match status" value="2"/>
</dbReference>
<feature type="domain" description="Beta-lactamase-related" evidence="2">
    <location>
        <begin position="31"/>
        <end position="151"/>
    </location>
</feature>
<dbReference type="Gene3D" id="2.40.128.600">
    <property type="match status" value="1"/>
</dbReference>
<keyword evidence="1" id="KW-0732">Signal</keyword>
<accession>A0A6J8D9X1</accession>
<sequence>MAVRQLFLGQIFVSSLLLAFASEPTFEDKVDQTIKEVMHHCNWIPGLTVGVVKDDQTLFAKGYGVTNKPDKKSVTNKTLFQIGSLSKAFGATLLVKQLADSQNYNLNTTVKDLMDSGFSFVPGTEEATVVDILAHRMGVPDYTNLRLDPSLTRENLQELTTNQRELARVSTITDLRLDSPLTRENLQELTTNQRELARVSTNTDLRLDRFTTRLTTNQRELARVSTNTDLRLDSPLTRENLQELTTNQRELARVSTITDLRLDSPLTRENLQELTTNQRELARVSTNTDLRLDRFTTRLTTNQRELARVSTNTDLRLDSPLTIETCKSKYKYKFTTRPNTYQRELARTQHLRERTCKIKYKYKFTTRPNTNERELARVSTNTNLRLDSPLTRENLQELTTNQGELARDSTNTDLRLNSLLTIENLQELTTNQTELARVSTNTDLRLDSPLTRENLQELITYQRELARVSTNTNLRLDPTPERTCKSKYKYRFTTRLTTNQRELARREIARVSLNTGLRLDPSLTSDNLQDRFKHMDSVKSLGTSFLYSNMMYGFATYLSEKLGGHTWEELVDSEIFKSLGMTSSTFITTVVDVENVAQGYDKGPRSKGYLVPVPIAFSREWGLWAGSGAIMSNAEDMTKWMKFHLNGGLDKYGIPLMSQSYFDALHEEHIGLSYTTVNEYFKNQIQPTEETGYGLGFKLGTYRGKNILLHGGSTFGYRSFMTLFPEQKVGVFTSMNGEDQDDNKYKFRVLLHNYLSDVALNVSPWLNASSIIQQLSKPRYKGYSTKTQAKRSLTDYVGHYNSPIYGNIIVKMKENGKLGLIYGNGTWNLWPKSTKDEFKGTATGIIKYLMNIWEIVFIPDANDDSILSVEVNSFCIRCGNKPPTFSRVDP</sequence>
<dbReference type="OrthoDB" id="5946976at2759"/>
<dbReference type="AlphaFoldDB" id="A0A6J8D9X1"/>
<dbReference type="Pfam" id="PF00144">
    <property type="entry name" value="Beta-lactamase"/>
    <property type="match status" value="2"/>
</dbReference>
<dbReference type="PANTHER" id="PTHR46825">
    <property type="entry name" value="D-ALANYL-D-ALANINE-CARBOXYPEPTIDASE/ENDOPEPTIDASE AMPH"/>
    <property type="match status" value="1"/>
</dbReference>
<dbReference type="Proteomes" id="UP000507470">
    <property type="component" value="Unassembled WGS sequence"/>
</dbReference>
<evidence type="ECO:0000313" key="4">
    <source>
        <dbReference type="Proteomes" id="UP000507470"/>
    </source>
</evidence>
<proteinExistence type="predicted"/>
<protein>
    <recommendedName>
        <fullName evidence="2">Beta-lactamase-related domain-containing protein</fullName>
    </recommendedName>
</protein>
<feature type="signal peptide" evidence="1">
    <location>
        <begin position="1"/>
        <end position="21"/>
    </location>
</feature>
<organism evidence="3 4">
    <name type="scientific">Mytilus coruscus</name>
    <name type="common">Sea mussel</name>
    <dbReference type="NCBI Taxonomy" id="42192"/>
    <lineage>
        <taxon>Eukaryota</taxon>
        <taxon>Metazoa</taxon>
        <taxon>Spiralia</taxon>
        <taxon>Lophotrochozoa</taxon>
        <taxon>Mollusca</taxon>
        <taxon>Bivalvia</taxon>
        <taxon>Autobranchia</taxon>
        <taxon>Pteriomorphia</taxon>
        <taxon>Mytilida</taxon>
        <taxon>Mytiloidea</taxon>
        <taxon>Mytilidae</taxon>
        <taxon>Mytilinae</taxon>
        <taxon>Mytilus</taxon>
    </lineage>
</organism>
<dbReference type="EMBL" id="CACVKT020007119">
    <property type="protein sequence ID" value="CAC5405488.1"/>
    <property type="molecule type" value="Genomic_DNA"/>
</dbReference>
<dbReference type="Gene3D" id="3.40.710.10">
    <property type="entry name" value="DD-peptidase/beta-lactamase superfamily"/>
    <property type="match status" value="2"/>
</dbReference>
<evidence type="ECO:0000256" key="1">
    <source>
        <dbReference type="SAM" id="SignalP"/>
    </source>
</evidence>
<dbReference type="InterPro" id="IPR012338">
    <property type="entry name" value="Beta-lactam/transpept-like"/>
</dbReference>
<name>A0A6J8D9X1_MYTCO</name>
<dbReference type="InterPro" id="IPR001466">
    <property type="entry name" value="Beta-lactam-related"/>
</dbReference>
<reference evidence="3 4" key="1">
    <citation type="submission" date="2020-06" db="EMBL/GenBank/DDBJ databases">
        <authorList>
            <person name="Li R."/>
            <person name="Bekaert M."/>
        </authorList>
    </citation>
    <scope>NUCLEOTIDE SEQUENCE [LARGE SCALE GENOMIC DNA]</scope>
    <source>
        <strain evidence="4">wild</strain>
    </source>
</reference>
<gene>
    <name evidence="3" type="ORF">MCOR_39172</name>
</gene>
<dbReference type="InterPro" id="IPR050491">
    <property type="entry name" value="AmpC-like"/>
</dbReference>
<feature type="chain" id="PRO_5026807922" description="Beta-lactamase-related domain-containing protein" evidence="1">
    <location>
        <begin position="22"/>
        <end position="890"/>
    </location>
</feature>